<accession>A0A382C9J2</accession>
<feature type="non-terminal residue" evidence="1">
    <location>
        <position position="1"/>
    </location>
</feature>
<sequence>YNSWLFNSTSYTWEPPVAFPPDDGSDKLYDWNEENLAWEEQ</sequence>
<dbReference type="AlphaFoldDB" id="A0A382C9J2"/>
<name>A0A382C9J2_9ZZZZ</name>
<reference evidence="1" key="1">
    <citation type="submission" date="2018-05" db="EMBL/GenBank/DDBJ databases">
        <authorList>
            <person name="Lanie J.A."/>
            <person name="Ng W.-L."/>
            <person name="Kazmierczak K.M."/>
            <person name="Andrzejewski T.M."/>
            <person name="Davidsen T.M."/>
            <person name="Wayne K.J."/>
            <person name="Tettelin H."/>
            <person name="Glass J.I."/>
            <person name="Rusch D."/>
            <person name="Podicherti R."/>
            <person name="Tsui H.-C.T."/>
            <person name="Winkler M.E."/>
        </authorList>
    </citation>
    <scope>NUCLEOTIDE SEQUENCE</scope>
</reference>
<evidence type="ECO:0000313" key="1">
    <source>
        <dbReference type="EMBL" id="SVB22482.1"/>
    </source>
</evidence>
<protein>
    <submittedName>
        <fullName evidence="1">Uncharacterized protein</fullName>
    </submittedName>
</protein>
<organism evidence="1">
    <name type="scientific">marine metagenome</name>
    <dbReference type="NCBI Taxonomy" id="408172"/>
    <lineage>
        <taxon>unclassified sequences</taxon>
        <taxon>metagenomes</taxon>
        <taxon>ecological metagenomes</taxon>
    </lineage>
</organism>
<gene>
    <name evidence="1" type="ORF">METZ01_LOCUS175336</name>
</gene>
<proteinExistence type="predicted"/>
<dbReference type="EMBL" id="UINC01033342">
    <property type="protein sequence ID" value="SVB22482.1"/>
    <property type="molecule type" value="Genomic_DNA"/>
</dbReference>